<dbReference type="EMBL" id="FMDM01000001">
    <property type="protein sequence ID" value="SCG33924.1"/>
    <property type="molecule type" value="Genomic_DNA"/>
</dbReference>
<keyword evidence="2" id="KW-1185">Reference proteome</keyword>
<reference evidence="2" key="1">
    <citation type="submission" date="2016-06" db="EMBL/GenBank/DDBJ databases">
        <authorList>
            <person name="Varghese N."/>
            <person name="Submissions Spin"/>
        </authorList>
    </citation>
    <scope>NUCLEOTIDE SEQUENCE [LARGE SCALE GENOMIC DNA]</scope>
    <source>
        <strain evidence="2">DSM 45647</strain>
    </source>
</reference>
<dbReference type="AlphaFoldDB" id="A0A1C5GJD1"/>
<gene>
    <name evidence="1" type="ORF">GA0070213_10177</name>
</gene>
<proteinExistence type="predicted"/>
<sequence length="214" mass="23528">MDVTEARRLAWMVAAETMRRLDGDSGGGGRFDGHEAALGVALRETLHEALLGQWSRVDGRPLGELCGRLEWTIDEFDALGHHLLTVVLTHRLGPEALVRVGAMLTRARRCLAQPPPPEARPTRRNGYVRNDASHRYAVPPAHLPLPPNWRCSGCAAEWPCPTKQSQLLVEFGGTTAGLAVYLGTCLVAAAQDLPAMTVPQARARFLGWLPRRRY</sequence>
<name>A0A1C5GJD1_9ACTN</name>
<protein>
    <submittedName>
        <fullName evidence="1">Uncharacterized protein</fullName>
    </submittedName>
</protein>
<accession>A0A1C5GJD1</accession>
<evidence type="ECO:0000313" key="1">
    <source>
        <dbReference type="EMBL" id="SCG33924.1"/>
    </source>
</evidence>
<organism evidence="1 2">
    <name type="scientific">Micromonospora humi</name>
    <dbReference type="NCBI Taxonomy" id="745366"/>
    <lineage>
        <taxon>Bacteria</taxon>
        <taxon>Bacillati</taxon>
        <taxon>Actinomycetota</taxon>
        <taxon>Actinomycetes</taxon>
        <taxon>Micromonosporales</taxon>
        <taxon>Micromonosporaceae</taxon>
        <taxon>Micromonospora</taxon>
    </lineage>
</organism>
<dbReference type="Proteomes" id="UP000199360">
    <property type="component" value="Unassembled WGS sequence"/>
</dbReference>
<evidence type="ECO:0000313" key="2">
    <source>
        <dbReference type="Proteomes" id="UP000199360"/>
    </source>
</evidence>
<dbReference type="RefSeq" id="WP_245716188.1">
    <property type="nucleotide sequence ID" value="NZ_FMDM01000001.1"/>
</dbReference>